<comment type="caution">
    <text evidence="2">The sequence shown here is derived from an EMBL/GenBank/DDBJ whole genome shotgun (WGS) entry which is preliminary data.</text>
</comment>
<gene>
    <name evidence="2" type="ORF">Pcinc_007526</name>
</gene>
<reference evidence="2" key="1">
    <citation type="submission" date="2023-10" db="EMBL/GenBank/DDBJ databases">
        <title>Genome assemblies of two species of porcelain crab, Petrolisthes cinctipes and Petrolisthes manimaculis (Anomura: Porcellanidae).</title>
        <authorList>
            <person name="Angst P."/>
        </authorList>
    </citation>
    <scope>NUCLEOTIDE SEQUENCE</scope>
    <source>
        <strain evidence="2">PB745_01</strain>
        <tissue evidence="2">Gill</tissue>
    </source>
</reference>
<keyword evidence="3" id="KW-1185">Reference proteome</keyword>
<evidence type="ECO:0000313" key="3">
    <source>
        <dbReference type="Proteomes" id="UP001286313"/>
    </source>
</evidence>
<dbReference type="EMBL" id="JAWQEG010000555">
    <property type="protein sequence ID" value="KAK3888398.1"/>
    <property type="molecule type" value="Genomic_DNA"/>
</dbReference>
<proteinExistence type="predicted"/>
<dbReference type="AlphaFoldDB" id="A0AAE1KY31"/>
<protein>
    <submittedName>
        <fullName evidence="2">Uncharacterized protein</fullName>
    </submittedName>
</protein>
<evidence type="ECO:0000256" key="1">
    <source>
        <dbReference type="SAM" id="MobiDB-lite"/>
    </source>
</evidence>
<name>A0AAE1KY31_PETCI</name>
<dbReference type="Proteomes" id="UP001286313">
    <property type="component" value="Unassembled WGS sequence"/>
</dbReference>
<feature type="region of interest" description="Disordered" evidence="1">
    <location>
        <begin position="44"/>
        <end position="74"/>
    </location>
</feature>
<evidence type="ECO:0000313" key="2">
    <source>
        <dbReference type="EMBL" id="KAK3888398.1"/>
    </source>
</evidence>
<accession>A0AAE1KY31</accession>
<organism evidence="2 3">
    <name type="scientific">Petrolisthes cinctipes</name>
    <name type="common">Flat porcelain crab</name>
    <dbReference type="NCBI Taxonomy" id="88211"/>
    <lineage>
        <taxon>Eukaryota</taxon>
        <taxon>Metazoa</taxon>
        <taxon>Ecdysozoa</taxon>
        <taxon>Arthropoda</taxon>
        <taxon>Crustacea</taxon>
        <taxon>Multicrustacea</taxon>
        <taxon>Malacostraca</taxon>
        <taxon>Eumalacostraca</taxon>
        <taxon>Eucarida</taxon>
        <taxon>Decapoda</taxon>
        <taxon>Pleocyemata</taxon>
        <taxon>Anomura</taxon>
        <taxon>Galatheoidea</taxon>
        <taxon>Porcellanidae</taxon>
        <taxon>Petrolisthes</taxon>
    </lineage>
</organism>
<feature type="compositionally biased region" description="Low complexity" evidence="1">
    <location>
        <begin position="51"/>
        <end position="72"/>
    </location>
</feature>
<sequence length="155" mass="17098">MTCCCLFHSWCCWRWYEDQLGQEVDAEFEADLLNLSVLNDAVATTKPKMPSPTTRTKPKAAPVPKTKPKAAPVMKSTPVTHPLYNWQLLQPLFQHQLSQPLLLPKLLLLPQMLSPTVSAGAGAVGPVAGVRNTMSTMNTQVTRTTPNISRDSDKN</sequence>